<organism evidence="1 2">
    <name type="scientific">Dreissena polymorpha</name>
    <name type="common">Zebra mussel</name>
    <name type="synonym">Mytilus polymorpha</name>
    <dbReference type="NCBI Taxonomy" id="45954"/>
    <lineage>
        <taxon>Eukaryota</taxon>
        <taxon>Metazoa</taxon>
        <taxon>Spiralia</taxon>
        <taxon>Lophotrochozoa</taxon>
        <taxon>Mollusca</taxon>
        <taxon>Bivalvia</taxon>
        <taxon>Autobranchia</taxon>
        <taxon>Heteroconchia</taxon>
        <taxon>Euheterodonta</taxon>
        <taxon>Imparidentia</taxon>
        <taxon>Neoheterodontei</taxon>
        <taxon>Myida</taxon>
        <taxon>Dreissenoidea</taxon>
        <taxon>Dreissenidae</taxon>
        <taxon>Dreissena</taxon>
    </lineage>
</organism>
<accession>A0A9D4NIK9</accession>
<keyword evidence="2" id="KW-1185">Reference proteome</keyword>
<evidence type="ECO:0000313" key="2">
    <source>
        <dbReference type="Proteomes" id="UP000828390"/>
    </source>
</evidence>
<comment type="caution">
    <text evidence="1">The sequence shown here is derived from an EMBL/GenBank/DDBJ whole genome shotgun (WGS) entry which is preliminary data.</text>
</comment>
<proteinExistence type="predicted"/>
<gene>
    <name evidence="1" type="ORF">DPMN_019490</name>
</gene>
<dbReference type="EMBL" id="JAIWYP010000001">
    <property type="protein sequence ID" value="KAH3895328.1"/>
    <property type="molecule type" value="Genomic_DNA"/>
</dbReference>
<sequence length="54" mass="5740">MTRAFSSAITGDGSGPDTIALNAAYRIIENILASGDTNKYLMETLEKLTTSKTS</sequence>
<reference evidence="1" key="2">
    <citation type="submission" date="2020-11" db="EMBL/GenBank/DDBJ databases">
        <authorList>
            <person name="McCartney M.A."/>
            <person name="Auch B."/>
            <person name="Kono T."/>
            <person name="Mallez S."/>
            <person name="Becker A."/>
            <person name="Gohl D.M."/>
            <person name="Silverstein K.A.T."/>
            <person name="Koren S."/>
            <person name="Bechman K.B."/>
            <person name="Herman A."/>
            <person name="Abrahante J.E."/>
            <person name="Garbe J."/>
        </authorList>
    </citation>
    <scope>NUCLEOTIDE SEQUENCE</scope>
    <source>
        <strain evidence="1">Duluth1</strain>
        <tissue evidence="1">Whole animal</tissue>
    </source>
</reference>
<evidence type="ECO:0000313" key="1">
    <source>
        <dbReference type="EMBL" id="KAH3895328.1"/>
    </source>
</evidence>
<reference evidence="1" key="1">
    <citation type="journal article" date="2019" name="bioRxiv">
        <title>The Genome of the Zebra Mussel, Dreissena polymorpha: A Resource for Invasive Species Research.</title>
        <authorList>
            <person name="McCartney M.A."/>
            <person name="Auch B."/>
            <person name="Kono T."/>
            <person name="Mallez S."/>
            <person name="Zhang Y."/>
            <person name="Obille A."/>
            <person name="Becker A."/>
            <person name="Abrahante J.E."/>
            <person name="Garbe J."/>
            <person name="Badalamenti J.P."/>
            <person name="Herman A."/>
            <person name="Mangelson H."/>
            <person name="Liachko I."/>
            <person name="Sullivan S."/>
            <person name="Sone E.D."/>
            <person name="Koren S."/>
            <person name="Silverstein K.A.T."/>
            <person name="Beckman K.B."/>
            <person name="Gohl D.M."/>
        </authorList>
    </citation>
    <scope>NUCLEOTIDE SEQUENCE</scope>
    <source>
        <strain evidence="1">Duluth1</strain>
        <tissue evidence="1">Whole animal</tissue>
    </source>
</reference>
<name>A0A9D4NIK9_DREPO</name>
<dbReference type="Proteomes" id="UP000828390">
    <property type="component" value="Unassembled WGS sequence"/>
</dbReference>
<dbReference type="AlphaFoldDB" id="A0A9D4NIK9"/>
<protein>
    <submittedName>
        <fullName evidence="1">Uncharacterized protein</fullName>
    </submittedName>
</protein>